<protein>
    <submittedName>
        <fullName evidence="4">Putative 2-ketogluconate reductase</fullName>
    </submittedName>
</protein>
<evidence type="ECO:0000256" key="1">
    <source>
        <dbReference type="ARBA" id="ARBA00023002"/>
    </source>
</evidence>
<dbReference type="GO" id="GO:0016618">
    <property type="term" value="F:hydroxypyruvate reductase [NAD(P)H] activity"/>
    <property type="evidence" value="ECO:0007669"/>
    <property type="project" value="TreeGrafter"/>
</dbReference>
<dbReference type="InterPro" id="IPR050223">
    <property type="entry name" value="D-isomer_2-hydroxyacid_DH"/>
</dbReference>
<dbReference type="Gene3D" id="3.40.50.720">
    <property type="entry name" value="NAD(P)-binding Rossmann-like Domain"/>
    <property type="match status" value="2"/>
</dbReference>
<proteinExistence type="predicted"/>
<evidence type="ECO:0000313" key="6">
    <source>
        <dbReference type="EMBL" id="JAQ16736.1"/>
    </source>
</evidence>
<dbReference type="EMBL" id="GBHO01004967">
    <property type="protein sequence ID" value="JAG38637.1"/>
    <property type="molecule type" value="Transcribed_RNA"/>
</dbReference>
<reference evidence="4" key="2">
    <citation type="submission" date="2014-07" db="EMBL/GenBank/DDBJ databases">
        <authorList>
            <person name="Hull J."/>
        </authorList>
    </citation>
    <scope>NUCLEOTIDE SEQUENCE</scope>
</reference>
<keyword evidence="2" id="KW-0520">NAD</keyword>
<dbReference type="EMBL" id="GDHC01000628">
    <property type="protein sequence ID" value="JAQ18001.1"/>
    <property type="molecule type" value="Transcribed_RNA"/>
</dbReference>
<dbReference type="SUPFAM" id="SSF52283">
    <property type="entry name" value="Formate/glycerate dehydrogenase catalytic domain-like"/>
    <property type="match status" value="1"/>
</dbReference>
<dbReference type="GO" id="GO:0005829">
    <property type="term" value="C:cytosol"/>
    <property type="evidence" value="ECO:0007669"/>
    <property type="project" value="TreeGrafter"/>
</dbReference>
<dbReference type="PANTHER" id="PTHR10996:SF178">
    <property type="entry name" value="2-HYDROXYACID DEHYDROGENASE YGL185C-RELATED"/>
    <property type="match status" value="1"/>
</dbReference>
<organism evidence="4">
    <name type="scientific">Lygus hesperus</name>
    <name type="common">Western plant bug</name>
    <dbReference type="NCBI Taxonomy" id="30085"/>
    <lineage>
        <taxon>Eukaryota</taxon>
        <taxon>Metazoa</taxon>
        <taxon>Ecdysozoa</taxon>
        <taxon>Arthropoda</taxon>
        <taxon>Hexapoda</taxon>
        <taxon>Insecta</taxon>
        <taxon>Pterygota</taxon>
        <taxon>Neoptera</taxon>
        <taxon>Paraneoptera</taxon>
        <taxon>Hemiptera</taxon>
        <taxon>Heteroptera</taxon>
        <taxon>Panheteroptera</taxon>
        <taxon>Cimicomorpha</taxon>
        <taxon>Miridae</taxon>
        <taxon>Mirini</taxon>
        <taxon>Lygus</taxon>
    </lineage>
</organism>
<reference evidence="4" key="1">
    <citation type="journal article" date="2014" name="PLoS ONE">
        <title>Transcriptome-Based Identification of ABC Transporters in the Western Tarnished Plant Bug Lygus hesperus.</title>
        <authorList>
            <person name="Hull J.J."/>
            <person name="Chaney K."/>
            <person name="Geib S.M."/>
            <person name="Fabrick J.A."/>
            <person name="Brent C.S."/>
            <person name="Walsh D."/>
            <person name="Lavine L.C."/>
        </authorList>
    </citation>
    <scope>NUCLEOTIDE SEQUENCE</scope>
</reference>
<sequence>MSNLTILASCKLPPPIYETLKKQYGKVLTPFGLEPTGTDDPIYEDQQEVNEHNAEFQKLLSQADAIYGRLKITRDMIEKAPKLKIISLATVGFDYIDMDAATEHKVVVCNIPGVTTDTTADLSFSLLMAAARRICQLDKYVRDNGWKDFYVNTSLYGHNIAHQTLGMIGFGNIGSAVARRGHFGFNMKI</sequence>
<dbReference type="GO" id="GO:0030267">
    <property type="term" value="F:glyoxylate reductase (NADPH) activity"/>
    <property type="evidence" value="ECO:0007669"/>
    <property type="project" value="TreeGrafter"/>
</dbReference>
<evidence type="ECO:0000256" key="2">
    <source>
        <dbReference type="ARBA" id="ARBA00023027"/>
    </source>
</evidence>
<dbReference type="InterPro" id="IPR006139">
    <property type="entry name" value="D-isomer_2_OHA_DH_cat_dom"/>
</dbReference>
<dbReference type="AlphaFoldDB" id="A0A0A9Z453"/>
<evidence type="ECO:0000259" key="3">
    <source>
        <dbReference type="Pfam" id="PF00389"/>
    </source>
</evidence>
<dbReference type="EMBL" id="GBHO01004968">
    <property type="protein sequence ID" value="JAG38636.1"/>
    <property type="molecule type" value="Transcribed_RNA"/>
</dbReference>
<keyword evidence="1" id="KW-0560">Oxidoreductase</keyword>
<reference evidence="6" key="3">
    <citation type="journal article" date="2016" name="Gigascience">
        <title>De novo construction of an expanded transcriptome assembly for the western tarnished plant bug, Lygus hesperus.</title>
        <authorList>
            <person name="Tassone E.E."/>
            <person name="Geib S.M."/>
            <person name="Hall B."/>
            <person name="Fabrick J.A."/>
            <person name="Brent C.S."/>
            <person name="Hull J.J."/>
        </authorList>
    </citation>
    <scope>NUCLEOTIDE SEQUENCE</scope>
</reference>
<dbReference type="PANTHER" id="PTHR10996">
    <property type="entry name" value="2-HYDROXYACID DEHYDROGENASE-RELATED"/>
    <property type="match status" value="1"/>
</dbReference>
<gene>
    <name evidence="4" type="primary">yvcT_1</name>
    <name evidence="5" type="synonym">yvcT_0</name>
    <name evidence="5" type="ORF">CM83_8059</name>
    <name evidence="4" type="ORF">CM83_8062</name>
    <name evidence="6" type="ORF">g.19635</name>
    <name evidence="7" type="ORF">g.19641</name>
</gene>
<dbReference type="SUPFAM" id="SSF51735">
    <property type="entry name" value="NAD(P)-binding Rossmann-fold domains"/>
    <property type="match status" value="1"/>
</dbReference>
<feature type="domain" description="D-isomer specific 2-hydroxyacid dehydrogenase catalytic" evidence="3">
    <location>
        <begin position="50"/>
        <end position="165"/>
    </location>
</feature>
<name>A0A0A9Z453_LYGHE</name>
<dbReference type="EMBL" id="GDHC01001893">
    <property type="protein sequence ID" value="JAQ16736.1"/>
    <property type="molecule type" value="Transcribed_RNA"/>
</dbReference>
<dbReference type="GO" id="GO:0051287">
    <property type="term" value="F:NAD binding"/>
    <property type="evidence" value="ECO:0007669"/>
    <property type="project" value="InterPro"/>
</dbReference>
<accession>A0A0A9Z453</accession>
<evidence type="ECO:0000313" key="4">
    <source>
        <dbReference type="EMBL" id="JAG38636.1"/>
    </source>
</evidence>
<dbReference type="InterPro" id="IPR036291">
    <property type="entry name" value="NAD(P)-bd_dom_sf"/>
</dbReference>
<evidence type="ECO:0000313" key="5">
    <source>
        <dbReference type="EMBL" id="JAG38637.1"/>
    </source>
</evidence>
<dbReference type="Pfam" id="PF00389">
    <property type="entry name" value="2-Hacid_dh"/>
    <property type="match status" value="1"/>
</dbReference>
<evidence type="ECO:0000313" key="7">
    <source>
        <dbReference type="EMBL" id="JAQ18001.1"/>
    </source>
</evidence>